<organism evidence="2 3">
    <name type="scientific">Streptomyces lanatus</name>
    <dbReference type="NCBI Taxonomy" id="66900"/>
    <lineage>
        <taxon>Bacteria</taxon>
        <taxon>Bacillati</taxon>
        <taxon>Actinomycetota</taxon>
        <taxon>Actinomycetes</taxon>
        <taxon>Kitasatosporales</taxon>
        <taxon>Streptomycetaceae</taxon>
        <taxon>Streptomyces</taxon>
    </lineage>
</organism>
<dbReference type="InterPro" id="IPR025851">
    <property type="entry name" value="SUKH-4"/>
</dbReference>
<proteinExistence type="predicted"/>
<dbReference type="EMBL" id="JBEPFB010000003">
    <property type="protein sequence ID" value="MER7372486.1"/>
    <property type="molecule type" value="Genomic_DNA"/>
</dbReference>
<dbReference type="Gene3D" id="2.30.320.10">
    <property type="entry name" value="YwqG-like"/>
    <property type="match status" value="1"/>
</dbReference>
<dbReference type="RefSeq" id="WP_229911795.1">
    <property type="nucleotide sequence ID" value="NZ_BNBM01000004.1"/>
</dbReference>
<feature type="region of interest" description="Disordered" evidence="1">
    <location>
        <begin position="1"/>
        <end position="22"/>
    </location>
</feature>
<evidence type="ECO:0000313" key="2">
    <source>
        <dbReference type="EMBL" id="MER7372486.1"/>
    </source>
</evidence>
<protein>
    <submittedName>
        <fullName evidence="2">SUKH-4 family immunity protein</fullName>
    </submittedName>
</protein>
<keyword evidence="3" id="KW-1185">Reference proteome</keyword>
<dbReference type="Proteomes" id="UP001486207">
    <property type="component" value="Unassembled WGS sequence"/>
</dbReference>
<gene>
    <name evidence="2" type="ORF">ABT384_07450</name>
</gene>
<sequence length="485" mass="53374">MASRAVPISSGKTASTSLWPADEPWPMCAEPDPYEPLAAPVAPEPAAMVPVLQLYARDVPGLVLPAGTDLLQILWCPLVHEDDQCAANPQLRWRSTALTAGATAGQPPRPHAADEDYLPRPCTVSPTPATEYPNWDLPQGLGTLLGERFETLKEERGYDYFEVATTQQSKVGGYPGWTQEPDRPDCAGCGSRMEHLLSITATEPGMGRWLPLDDRDPGQDGATTPCWMARADPAALDTFGHDMDLGDLGGMCFFICRSCPDTPYTHRYERSEQADQDGTMIENRGTTGSHAVTRDDIPLIPDVQWLEERLGEGTLWRPSEADLPAELTDAGSREFLITVGFPTVHLDVVDLDTRHLRHPSWKEPLDADEIYGERYPDDDSPPENFAFTVATRYDQHLMLDAADGGITHYDPNGWDHGRGWKGIAANDLPTLAALLGLIGESSATLSSTDDALRTAALTEMRERMIEMEPYVDDCPFWAEVFQQLA</sequence>
<accession>A0ABV1XLU8</accession>
<comment type="caution">
    <text evidence="2">The sequence shown here is derived from an EMBL/GenBank/DDBJ whole genome shotgun (WGS) entry which is preliminary data.</text>
</comment>
<reference evidence="2 3" key="1">
    <citation type="submission" date="2024-06" db="EMBL/GenBank/DDBJ databases">
        <title>The Natural Products Discovery Center: Release of the First 8490 Sequenced Strains for Exploring Actinobacteria Biosynthetic Diversity.</title>
        <authorList>
            <person name="Kalkreuter E."/>
            <person name="Kautsar S.A."/>
            <person name="Yang D."/>
            <person name="Bader C.D."/>
            <person name="Teijaro C.N."/>
            <person name="Fluegel L."/>
            <person name="Davis C.M."/>
            <person name="Simpson J.R."/>
            <person name="Lauterbach L."/>
            <person name="Steele A.D."/>
            <person name="Gui C."/>
            <person name="Meng S."/>
            <person name="Li G."/>
            <person name="Viehrig K."/>
            <person name="Ye F."/>
            <person name="Su P."/>
            <person name="Kiefer A.F."/>
            <person name="Nichols A."/>
            <person name="Cepeda A.J."/>
            <person name="Yan W."/>
            <person name="Fan B."/>
            <person name="Jiang Y."/>
            <person name="Adhikari A."/>
            <person name="Zheng C.-J."/>
            <person name="Schuster L."/>
            <person name="Cowan T.M."/>
            <person name="Smanski M.J."/>
            <person name="Chevrette M.G."/>
            <person name="De Carvalho L.P.S."/>
            <person name="Shen B."/>
        </authorList>
    </citation>
    <scope>NUCLEOTIDE SEQUENCE [LARGE SCALE GENOMIC DNA]</scope>
    <source>
        <strain evidence="2 3">NPDC000155</strain>
    </source>
</reference>
<evidence type="ECO:0000313" key="3">
    <source>
        <dbReference type="Proteomes" id="UP001486207"/>
    </source>
</evidence>
<name>A0ABV1XLU8_9ACTN</name>
<dbReference type="Pfam" id="PF14435">
    <property type="entry name" value="SUKH-4"/>
    <property type="match status" value="1"/>
</dbReference>
<evidence type="ECO:0000256" key="1">
    <source>
        <dbReference type="SAM" id="MobiDB-lite"/>
    </source>
</evidence>